<comment type="subcellular location">
    <subcellularLocation>
        <location evidence="2">Membrane</location>
        <topology evidence="2">Peripheral membrane protein</topology>
    </subcellularLocation>
</comment>
<evidence type="ECO:0000256" key="3">
    <source>
        <dbReference type="ARBA" id="ARBA00007681"/>
    </source>
</evidence>
<evidence type="ECO:0000256" key="8">
    <source>
        <dbReference type="ARBA" id="ARBA00023196"/>
    </source>
</evidence>
<evidence type="ECO:0000313" key="10">
    <source>
        <dbReference type="EMBL" id="SFK84139.1"/>
    </source>
</evidence>
<dbReference type="CDD" id="cd12151">
    <property type="entry name" value="F1-ATPase_gamma"/>
    <property type="match status" value="1"/>
</dbReference>
<gene>
    <name evidence="10" type="ORF">SAMN05444581_12811</name>
</gene>
<sequence length="299" mass="33138">MSETLEGLRRKIDGAAELEAVVRTMKALAASSIGQYERATHALDDYFRTVQLGFVAYFRQTRSETLVEERASTGPISAYVFGSDQGLVGRFNDVLADSAATTLAALPGKKRVWAVGERIETLLADSGLPSSGLLPAPNSVVAVTGLVGRILLEIDAHREHGKTGQVYLFYNRRKSSAAYEPVSRRLLPLDDRWRRALIEMPWPTGNLPQVIEGGEATLRALLSEYLFVSLFRACMESLASENASRLAAMQRAEKNIDKVLEELSATFHRLRQNAIDDELFDVISGYEALRGGNREFSRW</sequence>
<keyword evidence="8" id="KW-0139">CF(1)</keyword>
<dbReference type="Proteomes" id="UP000198755">
    <property type="component" value="Unassembled WGS sequence"/>
</dbReference>
<evidence type="ECO:0000256" key="9">
    <source>
        <dbReference type="ARBA" id="ARBA00023310"/>
    </source>
</evidence>
<evidence type="ECO:0000256" key="5">
    <source>
        <dbReference type="ARBA" id="ARBA00022781"/>
    </source>
</evidence>
<keyword evidence="4" id="KW-0813">Transport</keyword>
<dbReference type="AlphaFoldDB" id="A0A1I4CUY5"/>
<dbReference type="Gene3D" id="1.10.287.80">
    <property type="entry name" value="ATP synthase, gamma subunit, helix hairpin domain"/>
    <property type="match status" value="1"/>
</dbReference>
<reference evidence="10 11" key="1">
    <citation type="submission" date="2016-10" db="EMBL/GenBank/DDBJ databases">
        <authorList>
            <person name="de Groot N.N."/>
        </authorList>
    </citation>
    <scope>NUCLEOTIDE SEQUENCE [LARGE SCALE GENOMIC DNA]</scope>
    <source>
        <strain evidence="10 11">NE2</strain>
    </source>
</reference>
<evidence type="ECO:0000256" key="1">
    <source>
        <dbReference type="ARBA" id="ARBA00003456"/>
    </source>
</evidence>
<evidence type="ECO:0000256" key="7">
    <source>
        <dbReference type="ARBA" id="ARBA00023136"/>
    </source>
</evidence>
<dbReference type="GO" id="GO:0046933">
    <property type="term" value="F:proton-transporting ATP synthase activity, rotational mechanism"/>
    <property type="evidence" value="ECO:0007669"/>
    <property type="project" value="InterPro"/>
</dbReference>
<evidence type="ECO:0000256" key="4">
    <source>
        <dbReference type="ARBA" id="ARBA00022448"/>
    </source>
</evidence>
<evidence type="ECO:0000256" key="2">
    <source>
        <dbReference type="ARBA" id="ARBA00004170"/>
    </source>
</evidence>
<keyword evidence="7" id="KW-0472">Membrane</keyword>
<dbReference type="EMBL" id="FOSN01000028">
    <property type="protein sequence ID" value="SFK84139.1"/>
    <property type="molecule type" value="Genomic_DNA"/>
</dbReference>
<dbReference type="PRINTS" id="PR00126">
    <property type="entry name" value="ATPASEGAMMA"/>
</dbReference>
<comment type="function">
    <text evidence="1">Produces ATP from ADP in the presence of a proton gradient across the membrane. The gamma chain is believed to be important in regulating ATPase activity and the flow of protons through the CF(0) complex.</text>
</comment>
<dbReference type="STRING" id="1612308.SAMN05444581_12811"/>
<accession>A0A1I4CUY5</accession>
<dbReference type="PANTHER" id="PTHR11693:SF22">
    <property type="entry name" value="ATP SYNTHASE SUBUNIT GAMMA, MITOCHONDRIAL"/>
    <property type="match status" value="1"/>
</dbReference>
<dbReference type="NCBIfam" id="TIGR03323">
    <property type="entry name" value="alt_F1F0_F1_gam"/>
    <property type="match status" value="1"/>
</dbReference>
<keyword evidence="5" id="KW-0375">Hydrogen ion transport</keyword>
<dbReference type="SUPFAM" id="SSF52943">
    <property type="entry name" value="ATP synthase (F1-ATPase), gamma subunit"/>
    <property type="match status" value="1"/>
</dbReference>
<dbReference type="Pfam" id="PF00231">
    <property type="entry name" value="ATP-synt"/>
    <property type="match status" value="1"/>
</dbReference>
<dbReference type="RefSeq" id="WP_091686378.1">
    <property type="nucleotide sequence ID" value="NZ_FOSN01000028.1"/>
</dbReference>
<dbReference type="Gene3D" id="3.40.1380.10">
    <property type="match status" value="1"/>
</dbReference>
<keyword evidence="9" id="KW-0066">ATP synthesis</keyword>
<proteinExistence type="inferred from homology"/>
<dbReference type="InterPro" id="IPR000131">
    <property type="entry name" value="ATP_synth_F1_gsu"/>
</dbReference>
<protein>
    <submittedName>
        <fullName evidence="10">F-type H+-transporting ATPase subunit gamma</fullName>
    </submittedName>
</protein>
<evidence type="ECO:0000313" key="11">
    <source>
        <dbReference type="Proteomes" id="UP000198755"/>
    </source>
</evidence>
<dbReference type="InterPro" id="IPR017709">
    <property type="entry name" value="Alt_ATP_synth_F1_gsu"/>
</dbReference>
<name>A0A1I4CUY5_9HYPH</name>
<dbReference type="GO" id="GO:0045259">
    <property type="term" value="C:proton-transporting ATP synthase complex"/>
    <property type="evidence" value="ECO:0007669"/>
    <property type="project" value="UniProtKB-KW"/>
</dbReference>
<dbReference type="OrthoDB" id="9812769at2"/>
<keyword evidence="11" id="KW-1185">Reference proteome</keyword>
<keyword evidence="6" id="KW-0406">Ion transport</keyword>
<evidence type="ECO:0000256" key="6">
    <source>
        <dbReference type="ARBA" id="ARBA00023065"/>
    </source>
</evidence>
<dbReference type="InterPro" id="IPR035968">
    <property type="entry name" value="ATP_synth_F1_ATPase_gsu"/>
</dbReference>
<organism evidence="10 11">
    <name type="scientific">Methylocapsa palsarum</name>
    <dbReference type="NCBI Taxonomy" id="1612308"/>
    <lineage>
        <taxon>Bacteria</taxon>
        <taxon>Pseudomonadati</taxon>
        <taxon>Pseudomonadota</taxon>
        <taxon>Alphaproteobacteria</taxon>
        <taxon>Hyphomicrobiales</taxon>
        <taxon>Beijerinckiaceae</taxon>
        <taxon>Methylocapsa</taxon>
    </lineage>
</organism>
<dbReference type="PANTHER" id="PTHR11693">
    <property type="entry name" value="ATP SYNTHASE GAMMA CHAIN"/>
    <property type="match status" value="1"/>
</dbReference>
<comment type="similarity">
    <text evidence="3">Belongs to the ATPase gamma chain family.</text>
</comment>